<evidence type="ECO:0000313" key="2">
    <source>
        <dbReference type="Proteomes" id="UP000814140"/>
    </source>
</evidence>
<comment type="caution">
    <text evidence="1">The sequence shown here is derived from an EMBL/GenBank/DDBJ whole genome shotgun (WGS) entry which is preliminary data.</text>
</comment>
<proteinExistence type="predicted"/>
<dbReference type="EMBL" id="MU277187">
    <property type="protein sequence ID" value="KAI0068859.1"/>
    <property type="molecule type" value="Genomic_DNA"/>
</dbReference>
<dbReference type="Proteomes" id="UP000814140">
    <property type="component" value="Unassembled WGS sequence"/>
</dbReference>
<evidence type="ECO:0000313" key="1">
    <source>
        <dbReference type="EMBL" id="KAI0068859.1"/>
    </source>
</evidence>
<reference evidence="1" key="2">
    <citation type="journal article" date="2022" name="New Phytol.">
        <title>Evolutionary transition to the ectomycorrhizal habit in the genomes of a hyperdiverse lineage of mushroom-forming fungi.</title>
        <authorList>
            <person name="Looney B."/>
            <person name="Miyauchi S."/>
            <person name="Morin E."/>
            <person name="Drula E."/>
            <person name="Courty P.E."/>
            <person name="Kohler A."/>
            <person name="Kuo A."/>
            <person name="LaButti K."/>
            <person name="Pangilinan J."/>
            <person name="Lipzen A."/>
            <person name="Riley R."/>
            <person name="Andreopoulos W."/>
            <person name="He G."/>
            <person name="Johnson J."/>
            <person name="Nolan M."/>
            <person name="Tritt A."/>
            <person name="Barry K.W."/>
            <person name="Grigoriev I.V."/>
            <person name="Nagy L.G."/>
            <person name="Hibbett D."/>
            <person name="Henrissat B."/>
            <person name="Matheny P.B."/>
            <person name="Labbe J."/>
            <person name="Martin F.M."/>
        </authorList>
    </citation>
    <scope>NUCLEOTIDE SEQUENCE</scope>
    <source>
        <strain evidence="1">HHB10654</strain>
    </source>
</reference>
<reference evidence="1" key="1">
    <citation type="submission" date="2021-03" db="EMBL/GenBank/DDBJ databases">
        <authorList>
            <consortium name="DOE Joint Genome Institute"/>
            <person name="Ahrendt S."/>
            <person name="Looney B.P."/>
            <person name="Miyauchi S."/>
            <person name="Morin E."/>
            <person name="Drula E."/>
            <person name="Courty P.E."/>
            <person name="Chicoki N."/>
            <person name="Fauchery L."/>
            <person name="Kohler A."/>
            <person name="Kuo A."/>
            <person name="Labutti K."/>
            <person name="Pangilinan J."/>
            <person name="Lipzen A."/>
            <person name="Riley R."/>
            <person name="Andreopoulos W."/>
            <person name="He G."/>
            <person name="Johnson J."/>
            <person name="Barry K.W."/>
            <person name="Grigoriev I.V."/>
            <person name="Nagy L."/>
            <person name="Hibbett D."/>
            <person name="Henrissat B."/>
            <person name="Matheny P.B."/>
            <person name="Labbe J."/>
            <person name="Martin F."/>
        </authorList>
    </citation>
    <scope>NUCLEOTIDE SEQUENCE</scope>
    <source>
        <strain evidence="1">HHB10654</strain>
    </source>
</reference>
<accession>A0ACB8TK92</accession>
<sequence length="104" mass="11741">MYSVEEFMVRAPAEARTEDVLSNEHQLMLNRLSFELVERQRLDKKLKELAAAKEELLKEGRTKAARVDSVKAQIDMLMKTAAEISKKVDELVPAPSRVATPVDS</sequence>
<keyword evidence="2" id="KW-1185">Reference proteome</keyword>
<protein>
    <submittedName>
        <fullName evidence="1">Uncharacterized protein</fullName>
    </submittedName>
</protein>
<name>A0ACB8TK92_9AGAM</name>
<organism evidence="1 2">
    <name type="scientific">Artomyces pyxidatus</name>
    <dbReference type="NCBI Taxonomy" id="48021"/>
    <lineage>
        <taxon>Eukaryota</taxon>
        <taxon>Fungi</taxon>
        <taxon>Dikarya</taxon>
        <taxon>Basidiomycota</taxon>
        <taxon>Agaricomycotina</taxon>
        <taxon>Agaricomycetes</taxon>
        <taxon>Russulales</taxon>
        <taxon>Auriscalpiaceae</taxon>
        <taxon>Artomyces</taxon>
    </lineage>
</organism>
<gene>
    <name evidence="1" type="ORF">BV25DRAFT_1817775</name>
</gene>